<evidence type="ECO:0000313" key="1">
    <source>
        <dbReference type="EMBL" id="CAF4518065.1"/>
    </source>
</evidence>
<dbReference type="EMBL" id="CAJOBA010100417">
    <property type="protein sequence ID" value="CAF4518065.1"/>
    <property type="molecule type" value="Genomic_DNA"/>
</dbReference>
<organism evidence="1 2">
    <name type="scientific">Didymodactylos carnosus</name>
    <dbReference type="NCBI Taxonomy" id="1234261"/>
    <lineage>
        <taxon>Eukaryota</taxon>
        <taxon>Metazoa</taxon>
        <taxon>Spiralia</taxon>
        <taxon>Gnathifera</taxon>
        <taxon>Rotifera</taxon>
        <taxon>Eurotatoria</taxon>
        <taxon>Bdelloidea</taxon>
        <taxon>Philodinida</taxon>
        <taxon>Philodinidae</taxon>
        <taxon>Didymodactylos</taxon>
    </lineage>
</organism>
<dbReference type="AlphaFoldDB" id="A0A8S2XTN2"/>
<protein>
    <submittedName>
        <fullName evidence="1">Uncharacterized protein</fullName>
    </submittedName>
</protein>
<reference evidence="1" key="1">
    <citation type="submission" date="2021-02" db="EMBL/GenBank/DDBJ databases">
        <authorList>
            <person name="Nowell W R."/>
        </authorList>
    </citation>
    <scope>NUCLEOTIDE SEQUENCE</scope>
</reference>
<gene>
    <name evidence="1" type="ORF">TMI583_LOCUS48601</name>
</gene>
<feature type="non-terminal residue" evidence="1">
    <location>
        <position position="1"/>
    </location>
</feature>
<sequence length="60" mass="6730">AFKDATVLTIVHRLHTVLDKFLFFHTVVKLNAIMLTSNPKLAFSNLMSDVGIPPSKLHKI</sequence>
<accession>A0A8S2XTN2</accession>
<evidence type="ECO:0000313" key="2">
    <source>
        <dbReference type="Proteomes" id="UP000682733"/>
    </source>
</evidence>
<dbReference type="Proteomes" id="UP000682733">
    <property type="component" value="Unassembled WGS sequence"/>
</dbReference>
<name>A0A8S2XTN2_9BILA</name>
<proteinExistence type="predicted"/>
<comment type="caution">
    <text evidence="1">The sequence shown here is derived from an EMBL/GenBank/DDBJ whole genome shotgun (WGS) entry which is preliminary data.</text>
</comment>